<reference evidence="18 19" key="1">
    <citation type="submission" date="2014-12" db="EMBL/GenBank/DDBJ databases">
        <authorList>
            <person name="Kuzmanovic N."/>
            <person name="Pulawska J."/>
            <person name="Obradovic A."/>
        </authorList>
    </citation>
    <scope>NUCLEOTIDE SEQUENCE [LARGE SCALE GENOMIC DNA]</scope>
    <source>
        <strain evidence="18 19">KFB 330</strain>
    </source>
</reference>
<dbReference type="InterPro" id="IPR054765">
    <property type="entry name" value="SLBB_dom"/>
</dbReference>
<evidence type="ECO:0000256" key="1">
    <source>
        <dbReference type="ARBA" id="ARBA00004571"/>
    </source>
</evidence>
<evidence type="ECO:0000256" key="9">
    <source>
        <dbReference type="ARBA" id="ARBA00023065"/>
    </source>
</evidence>
<dbReference type="InterPro" id="IPR019554">
    <property type="entry name" value="Soluble_ligand-bd"/>
</dbReference>
<dbReference type="PANTHER" id="PTHR33619">
    <property type="entry name" value="POLYSACCHARIDE EXPORT PROTEIN GFCE-RELATED"/>
    <property type="match status" value="1"/>
</dbReference>
<gene>
    <name evidence="18" type="ORF">RP75_17885</name>
</gene>
<dbReference type="Gene3D" id="3.10.560.10">
    <property type="entry name" value="Outer membrane lipoprotein wza domain like"/>
    <property type="match status" value="2"/>
</dbReference>
<evidence type="ECO:0000259" key="15">
    <source>
        <dbReference type="Pfam" id="PF02563"/>
    </source>
</evidence>
<evidence type="ECO:0000259" key="17">
    <source>
        <dbReference type="Pfam" id="PF22461"/>
    </source>
</evidence>
<accession>A0ABR5D4N6</accession>
<evidence type="ECO:0000256" key="11">
    <source>
        <dbReference type="ARBA" id="ARBA00023136"/>
    </source>
</evidence>
<evidence type="ECO:0000256" key="10">
    <source>
        <dbReference type="ARBA" id="ARBA00023114"/>
    </source>
</evidence>
<keyword evidence="5" id="KW-0762">Sugar transport</keyword>
<dbReference type="EMBL" id="JWIT01000012">
    <property type="protein sequence ID" value="KJF72040.1"/>
    <property type="molecule type" value="Genomic_DNA"/>
</dbReference>
<keyword evidence="11" id="KW-0472">Membrane</keyword>
<dbReference type="PANTHER" id="PTHR33619:SF3">
    <property type="entry name" value="POLYSACCHARIDE EXPORT PROTEIN GFCE-RELATED"/>
    <property type="match status" value="1"/>
</dbReference>
<evidence type="ECO:0000313" key="19">
    <source>
        <dbReference type="Proteomes" id="UP000032564"/>
    </source>
</evidence>
<dbReference type="PROSITE" id="PS51257">
    <property type="entry name" value="PROKAR_LIPOPROTEIN"/>
    <property type="match status" value="1"/>
</dbReference>
<feature type="domain" description="SLBB" evidence="17">
    <location>
        <begin position="256"/>
        <end position="363"/>
    </location>
</feature>
<comment type="caution">
    <text evidence="18">The sequence shown here is derived from an EMBL/GenBank/DDBJ whole genome shotgun (WGS) entry which is preliminary data.</text>
</comment>
<dbReference type="Proteomes" id="UP000032564">
    <property type="component" value="Unassembled WGS sequence"/>
</dbReference>
<evidence type="ECO:0000259" key="16">
    <source>
        <dbReference type="Pfam" id="PF10531"/>
    </source>
</evidence>
<evidence type="ECO:0000256" key="6">
    <source>
        <dbReference type="ARBA" id="ARBA00022692"/>
    </source>
</evidence>
<dbReference type="Gene3D" id="3.30.1950.10">
    <property type="entry name" value="wza like domain"/>
    <property type="match status" value="1"/>
</dbReference>
<organism evidence="18 19">
    <name type="scientific">Agrobacterium arsenijevicii</name>
    <dbReference type="NCBI Taxonomy" id="1585697"/>
    <lineage>
        <taxon>Bacteria</taxon>
        <taxon>Pseudomonadati</taxon>
        <taxon>Pseudomonadota</taxon>
        <taxon>Alphaproteobacteria</taxon>
        <taxon>Hyphomicrobiales</taxon>
        <taxon>Rhizobiaceae</taxon>
        <taxon>Rhizobium/Agrobacterium group</taxon>
        <taxon>Agrobacterium</taxon>
    </lineage>
</organism>
<comment type="similarity">
    <text evidence="2">Belongs to the BexD/CtrA/VexA family.</text>
</comment>
<evidence type="ECO:0000256" key="5">
    <source>
        <dbReference type="ARBA" id="ARBA00022597"/>
    </source>
</evidence>
<dbReference type="Pfam" id="PF22461">
    <property type="entry name" value="SLBB_2"/>
    <property type="match status" value="1"/>
</dbReference>
<keyword evidence="4" id="KW-1134">Transmembrane beta strand</keyword>
<evidence type="ECO:0000313" key="18">
    <source>
        <dbReference type="EMBL" id="KJF72040.1"/>
    </source>
</evidence>
<evidence type="ECO:0000256" key="8">
    <source>
        <dbReference type="ARBA" id="ARBA00023047"/>
    </source>
</evidence>
<evidence type="ECO:0000256" key="3">
    <source>
        <dbReference type="ARBA" id="ARBA00022448"/>
    </source>
</evidence>
<keyword evidence="19" id="KW-1185">Reference proteome</keyword>
<keyword evidence="6" id="KW-0812">Transmembrane</keyword>
<dbReference type="InterPro" id="IPR049712">
    <property type="entry name" value="Poly_export"/>
</dbReference>
<comment type="subcellular location">
    <subcellularLocation>
        <location evidence="1">Cell outer membrane</location>
        <topology evidence="1">Multi-pass membrane protein</topology>
    </subcellularLocation>
</comment>
<dbReference type="Pfam" id="PF10531">
    <property type="entry name" value="SLBB"/>
    <property type="match status" value="1"/>
</dbReference>
<evidence type="ECO:0000256" key="2">
    <source>
        <dbReference type="ARBA" id="ARBA00009450"/>
    </source>
</evidence>
<keyword evidence="14" id="KW-0449">Lipoprotein</keyword>
<name>A0ABR5D4N6_9HYPH</name>
<dbReference type="Pfam" id="PF02563">
    <property type="entry name" value="Poly_export"/>
    <property type="match status" value="1"/>
</dbReference>
<evidence type="ECO:0000256" key="7">
    <source>
        <dbReference type="ARBA" id="ARBA00022729"/>
    </source>
</evidence>
<sequence>MKSKLFRNCFLVVSTIGIGGCDTLPSAGPTADEIKSQAGKPAMVKGDSVSTVFDVVDVSHRSAQMVANFSTTTLHRRFGIGGAAKRVVIGVGDQLKISIFEAGANGLFSSSENKQTVLDVVVQPDGTAAIPYVGTVKFAGVTLEEARQKILSGLTNKAIEPDVLVTSVGTSSRNVTVSGAVGRPSLVPMSLTGETITEVIAKAGGPSAQPYESYVTLVRGRATGSALLKAVIENPSENIYVQPGDQIFVTKDPRTFTVLGEVSKNSRIEFGANDLNVLEAVAMAGGGASDRSNAAGYFVFRYEEPEIVADLLGAERFRQLREKGMNPNSDGRYPLVYRLDMTRADSLIVGQTFPIKSRDVIYVSRHPVVDLDRFLQLIGRPVGTAYQVRNLID</sequence>
<keyword evidence="7" id="KW-0732">Signal</keyword>
<evidence type="ECO:0000256" key="13">
    <source>
        <dbReference type="ARBA" id="ARBA00023237"/>
    </source>
</evidence>
<keyword evidence="9" id="KW-0406">Ion transport</keyword>
<dbReference type="InterPro" id="IPR003715">
    <property type="entry name" value="Poly_export_N"/>
</dbReference>
<evidence type="ECO:0000256" key="4">
    <source>
        <dbReference type="ARBA" id="ARBA00022452"/>
    </source>
</evidence>
<keyword evidence="10" id="KW-0626">Porin</keyword>
<feature type="domain" description="Soluble ligand binding" evidence="16">
    <location>
        <begin position="175"/>
        <end position="222"/>
    </location>
</feature>
<keyword evidence="3" id="KW-0813">Transport</keyword>
<keyword evidence="12" id="KW-0564">Palmitate</keyword>
<keyword evidence="8" id="KW-0625">Polysaccharide transport</keyword>
<keyword evidence="13" id="KW-0998">Cell outer membrane</keyword>
<evidence type="ECO:0000256" key="14">
    <source>
        <dbReference type="ARBA" id="ARBA00023288"/>
    </source>
</evidence>
<proteinExistence type="inferred from homology"/>
<evidence type="ECO:0000256" key="12">
    <source>
        <dbReference type="ARBA" id="ARBA00023139"/>
    </source>
</evidence>
<feature type="domain" description="Polysaccharide export protein N-terminal" evidence="15">
    <location>
        <begin position="85"/>
        <end position="166"/>
    </location>
</feature>
<protein>
    <submittedName>
        <fullName evidence="18">Capsule biosynthesis protein</fullName>
    </submittedName>
</protein>